<evidence type="ECO:0000256" key="1">
    <source>
        <dbReference type="SAM" id="Phobius"/>
    </source>
</evidence>
<reference evidence="2" key="1">
    <citation type="submission" date="2021-07" db="EMBL/GenBank/DDBJ databases">
        <title>Characterization of violacein-producing bacteria and related species.</title>
        <authorList>
            <person name="Wilson H.S."/>
            <person name="De Leon M.E."/>
        </authorList>
    </citation>
    <scope>NUCLEOTIDE SEQUENCE</scope>
    <source>
        <strain evidence="2">HSC-15S17</strain>
    </source>
</reference>
<evidence type="ECO:0000313" key="4">
    <source>
        <dbReference type="Proteomes" id="UP001155901"/>
    </source>
</evidence>
<dbReference type="Proteomes" id="UP001155901">
    <property type="component" value="Unassembled WGS sequence"/>
</dbReference>
<evidence type="ECO:0000313" key="3">
    <source>
        <dbReference type="EMBL" id="MCP2010613.1"/>
    </source>
</evidence>
<keyword evidence="5" id="KW-1185">Reference proteome</keyword>
<dbReference type="Proteomes" id="UP001162889">
    <property type="component" value="Unassembled WGS sequence"/>
</dbReference>
<dbReference type="EMBL" id="JAHTGR010000008">
    <property type="protein sequence ID" value="MBV6322419.1"/>
    <property type="molecule type" value="Genomic_DNA"/>
</dbReference>
<dbReference type="RefSeq" id="WP_217943194.1">
    <property type="nucleotide sequence ID" value="NZ_JAHTGR010000008.1"/>
</dbReference>
<reference evidence="3" key="2">
    <citation type="submission" date="2022-03" db="EMBL/GenBank/DDBJ databases">
        <title>Genome Encyclopedia of Bacteria and Archaea VI: Functional Genomics of Type Strains.</title>
        <authorList>
            <person name="Whitman W."/>
        </authorList>
    </citation>
    <scope>NUCLEOTIDE SEQUENCE</scope>
    <source>
        <strain evidence="3">HSC-15S17</strain>
    </source>
</reference>
<sequence>MLSKEQVDAIGDQLLYKARGPDVAQDSILRRWKNANQASAVFIFFLIVIPQFFGIWLRHQKEISNIFYYISITLLCIFGIFGIVVGIYQRRTPFIKIEDGVVLCYGNVPWRKNTFLLSEVNLVILTKNPSRWRGAYQLWVQVCGAEHRIWLPIRKPSPVPLIRQMLFTNFRDKFIESEI</sequence>
<organism evidence="2 4">
    <name type="scientific">Duganella violaceipulchra</name>
    <dbReference type="NCBI Taxonomy" id="2849652"/>
    <lineage>
        <taxon>Bacteria</taxon>
        <taxon>Pseudomonadati</taxon>
        <taxon>Pseudomonadota</taxon>
        <taxon>Betaproteobacteria</taxon>
        <taxon>Burkholderiales</taxon>
        <taxon>Oxalobacteraceae</taxon>
        <taxon>Telluria group</taxon>
        <taxon>Duganella</taxon>
    </lineage>
</organism>
<gene>
    <name evidence="2" type="ORF">KVP70_15830</name>
    <name evidence="3" type="ORF">L1274_004355</name>
</gene>
<proteinExistence type="predicted"/>
<keyword evidence="1" id="KW-0812">Transmembrane</keyword>
<feature type="transmembrane region" description="Helical" evidence="1">
    <location>
        <begin position="38"/>
        <end position="56"/>
    </location>
</feature>
<dbReference type="EMBL" id="JALJZU010000009">
    <property type="protein sequence ID" value="MCP2010613.1"/>
    <property type="molecule type" value="Genomic_DNA"/>
</dbReference>
<protein>
    <submittedName>
        <fullName evidence="3">Uncharacterized protein with PQ loop repeat</fullName>
    </submittedName>
</protein>
<feature type="transmembrane region" description="Helical" evidence="1">
    <location>
        <begin position="68"/>
        <end position="88"/>
    </location>
</feature>
<keyword evidence="1" id="KW-1133">Transmembrane helix</keyword>
<accession>A0AA41L426</accession>
<name>A0AA41L426_9BURK</name>
<evidence type="ECO:0000313" key="2">
    <source>
        <dbReference type="EMBL" id="MBV6322419.1"/>
    </source>
</evidence>
<keyword evidence="1" id="KW-0472">Membrane</keyword>
<comment type="caution">
    <text evidence="2">The sequence shown here is derived from an EMBL/GenBank/DDBJ whole genome shotgun (WGS) entry which is preliminary data.</text>
</comment>
<dbReference type="AlphaFoldDB" id="A0AA41L426"/>
<evidence type="ECO:0000313" key="5">
    <source>
        <dbReference type="Proteomes" id="UP001162889"/>
    </source>
</evidence>